<keyword evidence="2" id="KW-0326">Glycosidase</keyword>
<evidence type="ECO:0000256" key="1">
    <source>
        <dbReference type="ARBA" id="ARBA00022801"/>
    </source>
</evidence>
<comment type="caution">
    <text evidence="5">The sequence shown here is derived from an EMBL/GenBank/DDBJ whole genome shotgun (WGS) entry which is preliminary data.</text>
</comment>
<dbReference type="InterPro" id="IPR023186">
    <property type="entry name" value="IUNH"/>
</dbReference>
<evidence type="ECO:0000256" key="3">
    <source>
        <dbReference type="SAM" id="MobiDB-lite"/>
    </source>
</evidence>
<dbReference type="InterPro" id="IPR036452">
    <property type="entry name" value="Ribo_hydro-like"/>
</dbReference>
<dbReference type="Pfam" id="PF01156">
    <property type="entry name" value="IU_nuc_hydro"/>
    <property type="match status" value="1"/>
</dbReference>
<dbReference type="Gene3D" id="3.90.245.10">
    <property type="entry name" value="Ribonucleoside hydrolase-like"/>
    <property type="match status" value="1"/>
</dbReference>
<protein>
    <submittedName>
        <fullName evidence="5">Nucleoside hydrolase</fullName>
    </submittedName>
</protein>
<dbReference type="SUPFAM" id="SSF53590">
    <property type="entry name" value="Nucleoside hydrolase"/>
    <property type="match status" value="1"/>
</dbReference>
<evidence type="ECO:0000256" key="2">
    <source>
        <dbReference type="ARBA" id="ARBA00023295"/>
    </source>
</evidence>
<keyword evidence="1 5" id="KW-0378">Hydrolase</keyword>
<feature type="region of interest" description="Disordered" evidence="3">
    <location>
        <begin position="83"/>
        <end position="117"/>
    </location>
</feature>
<dbReference type="PANTHER" id="PTHR12304:SF4">
    <property type="entry name" value="URIDINE NUCLEOSIDASE"/>
    <property type="match status" value="1"/>
</dbReference>
<reference evidence="5 6" key="1">
    <citation type="submission" date="2022-01" db="EMBL/GenBank/DDBJ databases">
        <title>Nocardioides sp. nov., an actinomycete isolated from mining soil.</title>
        <authorList>
            <person name="Liu L."/>
        </authorList>
    </citation>
    <scope>NUCLEOTIDE SEQUENCE [LARGE SCALE GENOMIC DNA]</scope>
    <source>
        <strain evidence="5 6">KLBMP 9356</strain>
    </source>
</reference>
<dbReference type="RefSeq" id="WP_236402705.1">
    <property type="nucleotide sequence ID" value="NZ_JAKJHZ010000008.1"/>
</dbReference>
<sequence>MIDRHATSASDERAVTKGTRIVLDVDTGIDDALALLYAVSSGALDLCAVTTVSGNVPAERAAHNSTGVLAQAGAAHVPVAIGARRTTQGRGPRTGPTNHGPDGLGGVSAPSGPDPVDADPVDLLAEAARGGAVTLVGLAPMTNVARLAPHSDALVLVGGELVVEQPPEFNASHDAAATAEVIAAGRPTTLYVADVFERVAVAAADIDLLRGSQRPSAVLAGELIQVRRNHLIGDAGALVLLTHPHLFVTERRRIGMLGDVLTDDASGTLVDVVVDVDAAAVATAFVETMLGGA</sequence>
<accession>A0ABS9HE98</accession>
<dbReference type="PANTHER" id="PTHR12304">
    <property type="entry name" value="INOSINE-URIDINE PREFERRING NUCLEOSIDE HYDROLASE"/>
    <property type="match status" value="1"/>
</dbReference>
<organism evidence="5 6">
    <name type="scientific">Nocardioides potassii</name>
    <dbReference type="NCBI Taxonomy" id="2911371"/>
    <lineage>
        <taxon>Bacteria</taxon>
        <taxon>Bacillati</taxon>
        <taxon>Actinomycetota</taxon>
        <taxon>Actinomycetes</taxon>
        <taxon>Propionibacteriales</taxon>
        <taxon>Nocardioidaceae</taxon>
        <taxon>Nocardioides</taxon>
    </lineage>
</organism>
<dbReference type="InterPro" id="IPR001910">
    <property type="entry name" value="Inosine/uridine_hydrolase_dom"/>
</dbReference>
<feature type="compositionally biased region" description="Low complexity" evidence="3">
    <location>
        <begin position="83"/>
        <end position="97"/>
    </location>
</feature>
<evidence type="ECO:0000313" key="5">
    <source>
        <dbReference type="EMBL" id="MCF6378631.1"/>
    </source>
</evidence>
<keyword evidence="6" id="KW-1185">Reference proteome</keyword>
<proteinExistence type="predicted"/>
<evidence type="ECO:0000259" key="4">
    <source>
        <dbReference type="Pfam" id="PF01156"/>
    </source>
</evidence>
<dbReference type="GO" id="GO:0016787">
    <property type="term" value="F:hydrolase activity"/>
    <property type="evidence" value="ECO:0007669"/>
    <property type="project" value="UniProtKB-KW"/>
</dbReference>
<dbReference type="EMBL" id="JAKJHZ010000008">
    <property type="protein sequence ID" value="MCF6378631.1"/>
    <property type="molecule type" value="Genomic_DNA"/>
</dbReference>
<gene>
    <name evidence="5" type="ORF">L2K70_13545</name>
</gene>
<name>A0ABS9HE98_9ACTN</name>
<evidence type="ECO:0000313" key="6">
    <source>
        <dbReference type="Proteomes" id="UP001201161"/>
    </source>
</evidence>
<dbReference type="Proteomes" id="UP001201161">
    <property type="component" value="Unassembled WGS sequence"/>
</dbReference>
<feature type="domain" description="Inosine/uridine-preferring nucleoside hydrolase" evidence="4">
    <location>
        <begin position="21"/>
        <end position="281"/>
    </location>
</feature>